<dbReference type="InterPro" id="IPR006311">
    <property type="entry name" value="TAT_signal"/>
</dbReference>
<dbReference type="Gene3D" id="3.40.50.1980">
    <property type="entry name" value="Nitrogenase molybdenum iron protein domain"/>
    <property type="match status" value="2"/>
</dbReference>
<sequence length="343" mass="36714">MPTARSALASRRTWIAAATATVGWLALSAPAQAQAPTPQPAVQAVASFSILGDLVKQVGGDRVAVQVLVGPGADAHVFQPRPAQARQVAQAHIVFANGLGFEGWMDRLLRNTKFKGPRVVASEGVDAIAHEDGDEHDHEHEKEHAHGHDHPKAAQAPAHAGHDHDHGPNDPHAWQSVKAVQTYVNNIERGLCRVDAAGCDGYRRNASAYREKLQALDQDIRAAWAGVPPAQRKVITSHDAFGYYARDYGVEFLAPQGVSTESEASAKGVAQLARQIKAQNIQALFVENIADPRLIEQLGREAGVKPAGALFSDSLSDAKGPAATYLDLMRHNTQALVRAVRGS</sequence>
<dbReference type="RefSeq" id="WP_234262676.1">
    <property type="nucleotide sequence ID" value="NZ_BSPB01000017.1"/>
</dbReference>
<dbReference type="InterPro" id="IPR050492">
    <property type="entry name" value="Bact_metal-bind_prot9"/>
</dbReference>
<evidence type="ECO:0000313" key="9">
    <source>
        <dbReference type="EMBL" id="GLS14867.1"/>
    </source>
</evidence>
<evidence type="ECO:0000256" key="6">
    <source>
        <dbReference type="RuleBase" id="RU003512"/>
    </source>
</evidence>
<feature type="chain" id="PRO_5045672596" evidence="8">
    <location>
        <begin position="34"/>
        <end position="343"/>
    </location>
</feature>
<dbReference type="SUPFAM" id="SSF53807">
    <property type="entry name" value="Helical backbone' metal receptor"/>
    <property type="match status" value="1"/>
</dbReference>
<dbReference type="InterPro" id="IPR006127">
    <property type="entry name" value="ZnuA-like"/>
</dbReference>
<protein>
    <submittedName>
        <fullName evidence="9">Metal ABC transporter substrate-binding protein</fullName>
    </submittedName>
</protein>
<reference evidence="10" key="1">
    <citation type="journal article" date="2019" name="Int. J. Syst. Evol. Microbiol.">
        <title>The Global Catalogue of Microorganisms (GCM) 10K type strain sequencing project: providing services to taxonomists for standard genome sequencing and annotation.</title>
        <authorList>
            <consortium name="The Broad Institute Genomics Platform"/>
            <consortium name="The Broad Institute Genome Sequencing Center for Infectious Disease"/>
            <person name="Wu L."/>
            <person name="Ma J."/>
        </authorList>
    </citation>
    <scope>NUCLEOTIDE SEQUENCE [LARGE SCALE GENOMIC DNA]</scope>
    <source>
        <strain evidence="10">NBRC 109341</strain>
    </source>
</reference>
<dbReference type="PANTHER" id="PTHR42953:SF1">
    <property type="entry name" value="METAL-BINDING PROTEIN HI_0362-RELATED"/>
    <property type="match status" value="1"/>
</dbReference>
<comment type="caution">
    <text evidence="9">The sequence shown here is derived from an EMBL/GenBank/DDBJ whole genome shotgun (WGS) entry which is preliminary data.</text>
</comment>
<feature type="compositionally biased region" description="Basic and acidic residues" evidence="7">
    <location>
        <begin position="132"/>
        <end position="152"/>
    </location>
</feature>
<evidence type="ECO:0000256" key="8">
    <source>
        <dbReference type="SAM" id="SignalP"/>
    </source>
</evidence>
<dbReference type="PRINTS" id="PR00690">
    <property type="entry name" value="ADHESNFAMILY"/>
</dbReference>
<evidence type="ECO:0000256" key="2">
    <source>
        <dbReference type="ARBA" id="ARBA00011028"/>
    </source>
</evidence>
<dbReference type="PROSITE" id="PS51318">
    <property type="entry name" value="TAT"/>
    <property type="match status" value="1"/>
</dbReference>
<dbReference type="PANTHER" id="PTHR42953">
    <property type="entry name" value="HIGH-AFFINITY ZINC UPTAKE SYSTEM PROTEIN ZNUA-RELATED"/>
    <property type="match status" value="1"/>
</dbReference>
<name>A0ABQ6C3F7_9BURK</name>
<evidence type="ECO:0000256" key="7">
    <source>
        <dbReference type="SAM" id="MobiDB-lite"/>
    </source>
</evidence>
<dbReference type="EMBL" id="BSPB01000017">
    <property type="protein sequence ID" value="GLS14867.1"/>
    <property type="molecule type" value="Genomic_DNA"/>
</dbReference>
<evidence type="ECO:0000256" key="3">
    <source>
        <dbReference type="ARBA" id="ARBA00022448"/>
    </source>
</evidence>
<keyword evidence="3 6" id="KW-0813">Transport</keyword>
<evidence type="ECO:0000313" key="10">
    <source>
        <dbReference type="Proteomes" id="UP001156903"/>
    </source>
</evidence>
<proteinExistence type="inferred from homology"/>
<comment type="similarity">
    <text evidence="2 6">Belongs to the bacterial solute-binding protein 9 family.</text>
</comment>
<feature type="region of interest" description="Disordered" evidence="7">
    <location>
        <begin position="132"/>
        <end position="173"/>
    </location>
</feature>
<feature type="compositionally biased region" description="Basic and acidic residues" evidence="7">
    <location>
        <begin position="160"/>
        <end position="169"/>
    </location>
</feature>
<evidence type="ECO:0000256" key="4">
    <source>
        <dbReference type="ARBA" id="ARBA00022723"/>
    </source>
</evidence>
<comment type="subcellular location">
    <subcellularLocation>
        <location evidence="1">Cell envelope</location>
    </subcellularLocation>
</comment>
<dbReference type="InterPro" id="IPR006129">
    <property type="entry name" value="AdhesinB"/>
</dbReference>
<feature type="signal peptide" evidence="8">
    <location>
        <begin position="1"/>
        <end position="33"/>
    </location>
</feature>
<gene>
    <name evidence="9" type="ORF">GCM10007935_23000</name>
</gene>
<evidence type="ECO:0000256" key="5">
    <source>
        <dbReference type="ARBA" id="ARBA00022729"/>
    </source>
</evidence>
<evidence type="ECO:0000256" key="1">
    <source>
        <dbReference type="ARBA" id="ARBA00004196"/>
    </source>
</evidence>
<dbReference type="InterPro" id="IPR006128">
    <property type="entry name" value="Lipoprotein_PsaA-like"/>
</dbReference>
<keyword evidence="5 8" id="KW-0732">Signal</keyword>
<keyword evidence="4" id="KW-0479">Metal-binding</keyword>
<organism evidence="9 10">
    <name type="scientific">Hydrogenophaga electricum</name>
    <dbReference type="NCBI Taxonomy" id="1230953"/>
    <lineage>
        <taxon>Bacteria</taxon>
        <taxon>Pseudomonadati</taxon>
        <taxon>Pseudomonadota</taxon>
        <taxon>Betaproteobacteria</taxon>
        <taxon>Burkholderiales</taxon>
        <taxon>Comamonadaceae</taxon>
        <taxon>Hydrogenophaga</taxon>
    </lineage>
</organism>
<accession>A0ABQ6C3F7</accession>
<dbReference type="Proteomes" id="UP001156903">
    <property type="component" value="Unassembled WGS sequence"/>
</dbReference>
<keyword evidence="10" id="KW-1185">Reference proteome</keyword>
<dbReference type="PRINTS" id="PR00691">
    <property type="entry name" value="ADHESINB"/>
</dbReference>
<dbReference type="Pfam" id="PF01297">
    <property type="entry name" value="ZnuA"/>
    <property type="match status" value="1"/>
</dbReference>